<dbReference type="EMBL" id="JANAFB010000057">
    <property type="protein sequence ID" value="MCP3427169.1"/>
    <property type="molecule type" value="Genomic_DNA"/>
</dbReference>
<organism evidence="1 2">
    <name type="scientific">Rothia santali</name>
    <dbReference type="NCBI Taxonomy" id="2949643"/>
    <lineage>
        <taxon>Bacteria</taxon>
        <taxon>Bacillati</taxon>
        <taxon>Actinomycetota</taxon>
        <taxon>Actinomycetes</taxon>
        <taxon>Micrococcales</taxon>
        <taxon>Micrococcaceae</taxon>
        <taxon>Rothia</taxon>
    </lineage>
</organism>
<dbReference type="Proteomes" id="UP001139502">
    <property type="component" value="Unassembled WGS sequence"/>
</dbReference>
<name>A0A9X2HCM3_9MICC</name>
<comment type="caution">
    <text evidence="1">The sequence shown here is derived from an EMBL/GenBank/DDBJ whole genome shotgun (WGS) entry which is preliminary data.</text>
</comment>
<evidence type="ECO:0000313" key="1">
    <source>
        <dbReference type="EMBL" id="MCP3427169.1"/>
    </source>
</evidence>
<proteinExistence type="predicted"/>
<evidence type="ECO:0008006" key="3">
    <source>
        <dbReference type="Google" id="ProtNLM"/>
    </source>
</evidence>
<reference evidence="1" key="1">
    <citation type="submission" date="2022-06" db="EMBL/GenBank/DDBJ databases">
        <title>Rothia sp. isolated from sandalwood seedling.</title>
        <authorList>
            <person name="Tuikhar N."/>
            <person name="Kirdat K."/>
            <person name="Thorat V."/>
            <person name="Swetha P."/>
            <person name="Padma S."/>
            <person name="Sundararaj R."/>
            <person name="Yadav A."/>
        </authorList>
    </citation>
    <scope>NUCLEOTIDE SEQUENCE</scope>
    <source>
        <strain evidence="1">AR01</strain>
    </source>
</reference>
<evidence type="ECO:0000313" key="2">
    <source>
        <dbReference type="Proteomes" id="UP001139502"/>
    </source>
</evidence>
<protein>
    <recommendedName>
        <fullName evidence="3">DoxX family membrane protein</fullName>
    </recommendedName>
</protein>
<gene>
    <name evidence="1" type="ORF">NBM05_14410</name>
</gene>
<sequence>MAFSLSNTLLRGIPGAYILNAGVEKLSLDEQTAGYLQSMAAKGFPALEGLDAATFGKALAGSEVAVGAALLAPFVPTRLAGLALGAFSAGMLTMYFKTEEFTQDNGVSPSQAGTPVSHNVWLAAIAAALLLQRKGGKKGK</sequence>
<dbReference type="AlphaFoldDB" id="A0A9X2HCM3"/>
<keyword evidence="2" id="KW-1185">Reference proteome</keyword>
<dbReference type="RefSeq" id="WP_254168886.1">
    <property type="nucleotide sequence ID" value="NZ_JANAFB010000057.1"/>
</dbReference>
<accession>A0A9X2HCM3</accession>